<dbReference type="OrthoDB" id="9808770at2"/>
<reference evidence="7 8" key="1">
    <citation type="submission" date="2019-03" db="EMBL/GenBank/DDBJ databases">
        <title>Genomic Encyclopedia of Type Strains, Phase IV (KMG-IV): sequencing the most valuable type-strain genomes for metagenomic binning, comparative biology and taxonomic classification.</title>
        <authorList>
            <person name="Goeker M."/>
        </authorList>
    </citation>
    <scope>NUCLEOTIDE SEQUENCE [LARGE SCALE GENOMIC DNA]</scope>
    <source>
        <strain evidence="7 8">DSM 15969</strain>
    </source>
</reference>
<dbReference type="InterPro" id="IPR015424">
    <property type="entry name" value="PyrdxlP-dep_Trfase"/>
</dbReference>
<name>A0A4R1PYG4_9FIRM</name>
<keyword evidence="8" id="KW-1185">Reference proteome</keyword>
<keyword evidence="7" id="KW-0032">Aminotransferase</keyword>
<dbReference type="PANTHER" id="PTHR46577">
    <property type="entry name" value="HTH-TYPE TRANSCRIPTIONAL REGULATORY PROTEIN GABR"/>
    <property type="match status" value="1"/>
</dbReference>
<dbReference type="SUPFAM" id="SSF53383">
    <property type="entry name" value="PLP-dependent transferases"/>
    <property type="match status" value="1"/>
</dbReference>
<gene>
    <name evidence="7" type="ORF">EV210_105282</name>
</gene>
<keyword evidence="7" id="KW-0808">Transferase</keyword>
<dbReference type="AlphaFoldDB" id="A0A4R1PYG4"/>
<accession>A0A4R1PYG4</accession>
<evidence type="ECO:0000256" key="5">
    <source>
        <dbReference type="ARBA" id="ARBA00023163"/>
    </source>
</evidence>
<evidence type="ECO:0000256" key="4">
    <source>
        <dbReference type="ARBA" id="ARBA00023125"/>
    </source>
</evidence>
<dbReference type="InterPro" id="IPR036388">
    <property type="entry name" value="WH-like_DNA-bd_sf"/>
</dbReference>
<protein>
    <submittedName>
        <fullName evidence="7">GntR family transcriptional regulator/MocR family aminotransferase</fullName>
    </submittedName>
</protein>
<comment type="caution">
    <text evidence="7">The sequence shown here is derived from an EMBL/GenBank/DDBJ whole genome shotgun (WGS) entry which is preliminary data.</text>
</comment>
<evidence type="ECO:0000313" key="7">
    <source>
        <dbReference type="EMBL" id="TCL37841.1"/>
    </source>
</evidence>
<dbReference type="SMART" id="SM00345">
    <property type="entry name" value="HTH_GNTR"/>
    <property type="match status" value="1"/>
</dbReference>
<dbReference type="Gene3D" id="3.40.640.10">
    <property type="entry name" value="Type I PLP-dependent aspartate aminotransferase-like (Major domain)"/>
    <property type="match status" value="1"/>
</dbReference>
<dbReference type="InterPro" id="IPR004839">
    <property type="entry name" value="Aminotransferase_I/II_large"/>
</dbReference>
<dbReference type="CDD" id="cd07377">
    <property type="entry name" value="WHTH_GntR"/>
    <property type="match status" value="1"/>
</dbReference>
<keyword evidence="5" id="KW-0804">Transcription</keyword>
<dbReference type="Pfam" id="PF00392">
    <property type="entry name" value="GntR"/>
    <property type="match status" value="1"/>
</dbReference>
<evidence type="ECO:0000256" key="3">
    <source>
        <dbReference type="ARBA" id="ARBA00023015"/>
    </source>
</evidence>
<dbReference type="InterPro" id="IPR051446">
    <property type="entry name" value="HTH_trans_reg/aminotransferase"/>
</dbReference>
<dbReference type="CDD" id="cd00609">
    <property type="entry name" value="AAT_like"/>
    <property type="match status" value="1"/>
</dbReference>
<keyword evidence="4" id="KW-0238">DNA-binding</keyword>
<evidence type="ECO:0000256" key="2">
    <source>
        <dbReference type="ARBA" id="ARBA00022898"/>
    </source>
</evidence>
<dbReference type="SUPFAM" id="SSF46785">
    <property type="entry name" value="Winged helix' DNA-binding domain"/>
    <property type="match status" value="1"/>
</dbReference>
<organism evidence="7 8">
    <name type="scientific">Anaerospora hongkongensis</name>
    <dbReference type="NCBI Taxonomy" id="244830"/>
    <lineage>
        <taxon>Bacteria</taxon>
        <taxon>Bacillati</taxon>
        <taxon>Bacillota</taxon>
        <taxon>Negativicutes</taxon>
        <taxon>Selenomonadales</taxon>
        <taxon>Sporomusaceae</taxon>
        <taxon>Anaerospora</taxon>
    </lineage>
</organism>
<dbReference type="PANTHER" id="PTHR46577:SF1">
    <property type="entry name" value="HTH-TYPE TRANSCRIPTIONAL REGULATORY PROTEIN GABR"/>
    <property type="match status" value="1"/>
</dbReference>
<dbReference type="GO" id="GO:0003700">
    <property type="term" value="F:DNA-binding transcription factor activity"/>
    <property type="evidence" value="ECO:0007669"/>
    <property type="project" value="InterPro"/>
</dbReference>
<dbReference type="RefSeq" id="WP_132079038.1">
    <property type="nucleotide sequence ID" value="NZ_SLUI01000005.1"/>
</dbReference>
<evidence type="ECO:0000256" key="1">
    <source>
        <dbReference type="ARBA" id="ARBA00005384"/>
    </source>
</evidence>
<dbReference type="GO" id="GO:0030170">
    <property type="term" value="F:pyridoxal phosphate binding"/>
    <property type="evidence" value="ECO:0007669"/>
    <property type="project" value="InterPro"/>
</dbReference>
<dbReference type="PRINTS" id="PR00035">
    <property type="entry name" value="HTHGNTR"/>
</dbReference>
<proteinExistence type="inferred from homology"/>
<keyword evidence="2" id="KW-0663">Pyridoxal phosphate</keyword>
<dbReference type="InterPro" id="IPR036390">
    <property type="entry name" value="WH_DNA-bd_sf"/>
</dbReference>
<comment type="similarity">
    <text evidence="1">In the C-terminal section; belongs to the class-I pyridoxal-phosphate-dependent aminotransferase family.</text>
</comment>
<dbReference type="GO" id="GO:0003677">
    <property type="term" value="F:DNA binding"/>
    <property type="evidence" value="ECO:0007669"/>
    <property type="project" value="UniProtKB-KW"/>
</dbReference>
<feature type="domain" description="HTH gntR-type" evidence="6">
    <location>
        <begin position="12"/>
        <end position="80"/>
    </location>
</feature>
<sequence>MELIMLSPESKDPLYIQLYQYFKGEIETSRLGEGEKLPSIRGLAKSLAVSKITVEKAYQQLMSEGYIENCDRSRYRVNKFEGSVFKAAWPTEVQAAATAGKRAESKIIYDFASGEMDQDGFNFSLWKRYISKVFLNKERLVGYGSIQGEEELRSEIARYVHNSRGGKVHKEQIIIGPGVQSLLNMLCSILKADNCSIAFEEPGFKNGRHIFADHGFHIIPIEMNPDGVNMDELVASKTRLVYISPSHQFPTGYIMPIGKRNRLLRWAKEVGATIIEDDYDSEFRYFGRPIPALKGLDSGENVVYLGSFSKVMPPSMRISYMVLPDRLLPVYHKNATLYNQAASTIEQLALAKFMADGHLDRQIRRLRKLYSEKSLLFFDALRQVFGERIDVNDTESGLHTLITVKSNRTAQELVDRAMLKGCRVASVQDYYWENIPEEYPRMILYFSKIPAGDMLAAVQALKEAWFPDETRITAKACGNSL</sequence>
<dbReference type="GO" id="GO:0008483">
    <property type="term" value="F:transaminase activity"/>
    <property type="evidence" value="ECO:0007669"/>
    <property type="project" value="UniProtKB-KW"/>
</dbReference>
<dbReference type="Gene3D" id="1.10.10.10">
    <property type="entry name" value="Winged helix-like DNA-binding domain superfamily/Winged helix DNA-binding domain"/>
    <property type="match status" value="1"/>
</dbReference>
<dbReference type="InterPro" id="IPR000524">
    <property type="entry name" value="Tscrpt_reg_HTH_GntR"/>
</dbReference>
<dbReference type="PROSITE" id="PS50949">
    <property type="entry name" value="HTH_GNTR"/>
    <property type="match status" value="1"/>
</dbReference>
<dbReference type="Pfam" id="PF00155">
    <property type="entry name" value="Aminotran_1_2"/>
    <property type="match status" value="1"/>
</dbReference>
<evidence type="ECO:0000313" key="8">
    <source>
        <dbReference type="Proteomes" id="UP000295063"/>
    </source>
</evidence>
<dbReference type="Proteomes" id="UP000295063">
    <property type="component" value="Unassembled WGS sequence"/>
</dbReference>
<dbReference type="EMBL" id="SLUI01000005">
    <property type="protein sequence ID" value="TCL37841.1"/>
    <property type="molecule type" value="Genomic_DNA"/>
</dbReference>
<dbReference type="InterPro" id="IPR015421">
    <property type="entry name" value="PyrdxlP-dep_Trfase_major"/>
</dbReference>
<keyword evidence="3" id="KW-0805">Transcription regulation</keyword>
<evidence type="ECO:0000259" key="6">
    <source>
        <dbReference type="PROSITE" id="PS50949"/>
    </source>
</evidence>